<organism evidence="1 2">
    <name type="scientific">Candidatus Daviesbacteria bacterium RIFCSPHIGHO2_02_FULL_39_12</name>
    <dbReference type="NCBI Taxonomy" id="1797770"/>
    <lineage>
        <taxon>Bacteria</taxon>
        <taxon>Candidatus Daviesiibacteriota</taxon>
    </lineage>
</organism>
<gene>
    <name evidence="1" type="ORF">A3C26_01825</name>
</gene>
<accession>A0A1F5JAM3</accession>
<evidence type="ECO:0000313" key="1">
    <source>
        <dbReference type="EMBL" id="OGE25681.1"/>
    </source>
</evidence>
<dbReference type="Pfam" id="PF11387">
    <property type="entry name" value="DUF2795"/>
    <property type="match status" value="1"/>
</dbReference>
<name>A0A1F5JAM3_9BACT</name>
<dbReference type="EMBL" id="MFCX01000022">
    <property type="protein sequence ID" value="OGE25681.1"/>
    <property type="molecule type" value="Genomic_DNA"/>
</dbReference>
<evidence type="ECO:0008006" key="3">
    <source>
        <dbReference type="Google" id="ProtNLM"/>
    </source>
</evidence>
<evidence type="ECO:0000313" key="2">
    <source>
        <dbReference type="Proteomes" id="UP000177042"/>
    </source>
</evidence>
<dbReference type="InterPro" id="IPR021527">
    <property type="entry name" value="DUF2795"/>
</dbReference>
<dbReference type="Proteomes" id="UP000177042">
    <property type="component" value="Unassembled WGS sequence"/>
</dbReference>
<protein>
    <recommendedName>
        <fullName evidence="3">DUF2795 domain-containing protein</fullName>
    </recommendedName>
</protein>
<proteinExistence type="predicted"/>
<comment type="caution">
    <text evidence="1">The sequence shown here is derived from an EMBL/GenBank/DDBJ whole genome shotgun (WGS) entry which is preliminary data.</text>
</comment>
<sequence length="68" mass="7684">MDEMNMPKQKAAMVAHMDHVDYPASKQNLVEACNKMSGISDEDKKWFMENLPEGSYDNADDVKTALSM</sequence>
<dbReference type="AlphaFoldDB" id="A0A1F5JAM3"/>
<reference evidence="1 2" key="1">
    <citation type="journal article" date="2016" name="Nat. Commun.">
        <title>Thousands of microbial genomes shed light on interconnected biogeochemical processes in an aquifer system.</title>
        <authorList>
            <person name="Anantharaman K."/>
            <person name="Brown C.T."/>
            <person name="Hug L.A."/>
            <person name="Sharon I."/>
            <person name="Castelle C.J."/>
            <person name="Probst A.J."/>
            <person name="Thomas B.C."/>
            <person name="Singh A."/>
            <person name="Wilkins M.J."/>
            <person name="Karaoz U."/>
            <person name="Brodie E.L."/>
            <person name="Williams K.H."/>
            <person name="Hubbard S.S."/>
            <person name="Banfield J.F."/>
        </authorList>
    </citation>
    <scope>NUCLEOTIDE SEQUENCE [LARGE SCALE GENOMIC DNA]</scope>
</reference>